<feature type="domain" description="Mechanosensitive ion channel transmembrane helices 2/3" evidence="10">
    <location>
        <begin position="138"/>
        <end position="178"/>
    </location>
</feature>
<keyword evidence="6 7" id="KW-0472">Membrane</keyword>
<gene>
    <name evidence="11" type="ORF">FJY75_03505</name>
</gene>
<feature type="transmembrane region" description="Helical" evidence="7">
    <location>
        <begin position="89"/>
        <end position="107"/>
    </location>
</feature>
<comment type="caution">
    <text evidence="11">The sequence shown here is derived from an EMBL/GenBank/DDBJ whole genome shotgun (WGS) entry which is preliminary data.</text>
</comment>
<dbReference type="Proteomes" id="UP000748308">
    <property type="component" value="Unassembled WGS sequence"/>
</dbReference>
<keyword evidence="4 7" id="KW-0812">Transmembrane</keyword>
<comment type="similarity">
    <text evidence="2">Belongs to the MscS (TC 1.A.23) family.</text>
</comment>
<dbReference type="InterPro" id="IPR010920">
    <property type="entry name" value="LSM_dom_sf"/>
</dbReference>
<feature type="transmembrane region" description="Helical" evidence="7">
    <location>
        <begin position="16"/>
        <end position="38"/>
    </location>
</feature>
<keyword evidence="5 7" id="KW-1133">Transmembrane helix</keyword>
<evidence type="ECO:0000256" key="4">
    <source>
        <dbReference type="ARBA" id="ARBA00022692"/>
    </source>
</evidence>
<evidence type="ECO:0000259" key="10">
    <source>
        <dbReference type="Pfam" id="PF21088"/>
    </source>
</evidence>
<comment type="subcellular location">
    <subcellularLocation>
        <location evidence="1">Cell membrane</location>
        <topology evidence="1">Multi-pass membrane protein</topology>
    </subcellularLocation>
</comment>
<dbReference type="PANTHER" id="PTHR30566">
    <property type="entry name" value="YNAI-RELATED MECHANOSENSITIVE ION CHANNEL"/>
    <property type="match status" value="1"/>
</dbReference>
<evidence type="ECO:0000313" key="11">
    <source>
        <dbReference type="EMBL" id="MBM3316898.1"/>
    </source>
</evidence>
<dbReference type="Pfam" id="PF00924">
    <property type="entry name" value="MS_channel_2nd"/>
    <property type="match status" value="1"/>
</dbReference>
<dbReference type="InterPro" id="IPR011014">
    <property type="entry name" value="MscS_channel_TM-2"/>
</dbReference>
<proteinExistence type="inferred from homology"/>
<protein>
    <submittedName>
        <fullName evidence="11">Mechanosensitive ion channel family protein</fullName>
    </submittedName>
</protein>
<evidence type="ECO:0000256" key="7">
    <source>
        <dbReference type="SAM" id="Phobius"/>
    </source>
</evidence>
<dbReference type="InterPro" id="IPR049142">
    <property type="entry name" value="MS_channel_1st"/>
</dbReference>
<feature type="transmembrane region" description="Helical" evidence="7">
    <location>
        <begin position="128"/>
        <end position="151"/>
    </location>
</feature>
<evidence type="ECO:0000256" key="2">
    <source>
        <dbReference type="ARBA" id="ARBA00008017"/>
    </source>
</evidence>
<evidence type="ECO:0000256" key="1">
    <source>
        <dbReference type="ARBA" id="ARBA00004651"/>
    </source>
</evidence>
<accession>A0A937X6S1</accession>
<dbReference type="SUPFAM" id="SSF82689">
    <property type="entry name" value="Mechanosensitive channel protein MscS (YggB), C-terminal domain"/>
    <property type="match status" value="1"/>
</dbReference>
<sequence length="360" mass="39644">MQPADAAFYGNSLRDWVAAIGIAAIVWTALWVIKTVVLRQISRLASKTSTQLDDLAIHILRGTRVFFIAVLAVSAGSQAIDLPETAERLIPKVVVLALLLQVALWGGRAIDFARKHYVRARLQEDPGAATAFGAVSFVVRLGLWVFILLLALDNLGIEITTLVAGLGIGGIAIALAVQNILGDLFASLSIALDKPFVIGDYVVIDQFMGTVEHVGVKTTRVRSLTGEQLIFSNADLLRSRIRNYKRMTERRILFSLGVTYQTPVEKLERIPGILRGIIESQELARFERAHFKAHGDFALQFEVVYWMTRPEFGAYMDVQQAINLAIHRAFAAEGIEFAYPTQTLFLERPAPPPTGAGDSF</sequence>
<dbReference type="Gene3D" id="1.10.287.1260">
    <property type="match status" value="1"/>
</dbReference>
<dbReference type="AlphaFoldDB" id="A0A937X6S1"/>
<dbReference type="Pfam" id="PF21082">
    <property type="entry name" value="MS_channel_3rd"/>
    <property type="match status" value="1"/>
</dbReference>
<dbReference type="Pfam" id="PF21088">
    <property type="entry name" value="MS_channel_1st"/>
    <property type="match status" value="1"/>
</dbReference>
<dbReference type="GO" id="GO:0005886">
    <property type="term" value="C:plasma membrane"/>
    <property type="evidence" value="ECO:0007669"/>
    <property type="project" value="UniProtKB-SubCell"/>
</dbReference>
<dbReference type="InterPro" id="IPR006685">
    <property type="entry name" value="MscS_channel_2nd"/>
</dbReference>
<feature type="domain" description="Mechanosensitive ion channel MscS C-terminal" evidence="9">
    <location>
        <begin position="253"/>
        <end position="337"/>
    </location>
</feature>
<evidence type="ECO:0000313" key="12">
    <source>
        <dbReference type="Proteomes" id="UP000748308"/>
    </source>
</evidence>
<feature type="transmembrane region" description="Helical" evidence="7">
    <location>
        <begin position="157"/>
        <end position="177"/>
    </location>
</feature>
<dbReference type="InterPro" id="IPR023408">
    <property type="entry name" value="MscS_beta-dom_sf"/>
</dbReference>
<organism evidence="11 12">
    <name type="scientific">Eiseniibacteriota bacterium</name>
    <dbReference type="NCBI Taxonomy" id="2212470"/>
    <lineage>
        <taxon>Bacteria</taxon>
        <taxon>Candidatus Eiseniibacteriota</taxon>
    </lineage>
</organism>
<evidence type="ECO:0000256" key="3">
    <source>
        <dbReference type="ARBA" id="ARBA00022475"/>
    </source>
</evidence>
<dbReference type="GO" id="GO:0055085">
    <property type="term" value="P:transmembrane transport"/>
    <property type="evidence" value="ECO:0007669"/>
    <property type="project" value="InterPro"/>
</dbReference>
<dbReference type="InterPro" id="IPR011066">
    <property type="entry name" value="MscS_channel_C_sf"/>
</dbReference>
<dbReference type="PANTHER" id="PTHR30566:SF25">
    <property type="entry name" value="INNER MEMBRANE PROTEIN"/>
    <property type="match status" value="1"/>
</dbReference>
<dbReference type="EMBL" id="VGIY01000053">
    <property type="protein sequence ID" value="MBM3316898.1"/>
    <property type="molecule type" value="Genomic_DNA"/>
</dbReference>
<evidence type="ECO:0000259" key="8">
    <source>
        <dbReference type="Pfam" id="PF00924"/>
    </source>
</evidence>
<evidence type="ECO:0000256" key="6">
    <source>
        <dbReference type="ARBA" id="ARBA00023136"/>
    </source>
</evidence>
<name>A0A937X6S1_UNCEI</name>
<reference evidence="11" key="1">
    <citation type="submission" date="2019-03" db="EMBL/GenBank/DDBJ databases">
        <title>Lake Tanganyika Metagenome-Assembled Genomes (MAGs).</title>
        <authorList>
            <person name="Tran P."/>
        </authorList>
    </citation>
    <scope>NUCLEOTIDE SEQUENCE</scope>
    <source>
        <strain evidence="11">M_DeepCast_400m_m2_100</strain>
    </source>
</reference>
<dbReference type="InterPro" id="IPR049278">
    <property type="entry name" value="MS_channel_C"/>
</dbReference>
<evidence type="ECO:0000259" key="9">
    <source>
        <dbReference type="Pfam" id="PF21082"/>
    </source>
</evidence>
<evidence type="ECO:0000256" key="5">
    <source>
        <dbReference type="ARBA" id="ARBA00022989"/>
    </source>
</evidence>
<feature type="domain" description="Mechanosensitive ion channel MscS" evidence="8">
    <location>
        <begin position="179"/>
        <end position="246"/>
    </location>
</feature>
<dbReference type="SUPFAM" id="SSF82861">
    <property type="entry name" value="Mechanosensitive channel protein MscS (YggB), transmembrane region"/>
    <property type="match status" value="1"/>
</dbReference>
<dbReference type="Gene3D" id="3.30.70.100">
    <property type="match status" value="1"/>
</dbReference>
<keyword evidence="3" id="KW-1003">Cell membrane</keyword>
<dbReference type="Gene3D" id="2.30.30.60">
    <property type="match status" value="1"/>
</dbReference>
<dbReference type="SUPFAM" id="SSF50182">
    <property type="entry name" value="Sm-like ribonucleoproteins"/>
    <property type="match status" value="1"/>
</dbReference>